<comment type="catalytic activity">
    <reaction evidence="10">
        <text>N-formyl-L-kynurenine + H2O = L-kynurenine + formate + H(+)</text>
        <dbReference type="Rhea" id="RHEA:13009"/>
        <dbReference type="ChEBI" id="CHEBI:15377"/>
        <dbReference type="ChEBI" id="CHEBI:15378"/>
        <dbReference type="ChEBI" id="CHEBI:15740"/>
        <dbReference type="ChEBI" id="CHEBI:57959"/>
        <dbReference type="ChEBI" id="CHEBI:58629"/>
        <dbReference type="EC" id="3.5.1.9"/>
    </reaction>
</comment>
<dbReference type="PANTHER" id="PTHR31118">
    <property type="entry name" value="CYCLASE-LIKE PROTEIN 2"/>
    <property type="match status" value="1"/>
</dbReference>
<sequence length="217" mass="24113">MKMKVEQFFDISVPLSDCTPVWPGDNHFHFEPRVQIKDGAICNSSSVFCTVHCMTHADAPKHYIDDGKDMASVDLSRFMGNSKVREVITEGDLIEEVDLAKLDIEEGDAILLKTKNKGLLTDGVFHKQYVSIGRSGAEYLVRKKIRCIGVDYVGVERFYSKDGIIHHTLLEHEIGIIEGLLLDDVPVGDYFLCALPLKIVGSDGSPVRAVLMKFAGE</sequence>
<dbReference type="SUPFAM" id="SSF102198">
    <property type="entry name" value="Putative cyclase"/>
    <property type="match status" value="1"/>
</dbReference>
<evidence type="ECO:0000256" key="7">
    <source>
        <dbReference type="ARBA" id="ARBA00022801"/>
    </source>
</evidence>
<keyword evidence="8" id="KW-0862">Zinc</keyword>
<evidence type="ECO:0000256" key="3">
    <source>
        <dbReference type="ARBA" id="ARBA00011738"/>
    </source>
</evidence>
<dbReference type="PANTHER" id="PTHR31118:SF32">
    <property type="entry name" value="KYNURENINE FORMAMIDASE"/>
    <property type="match status" value="1"/>
</dbReference>
<dbReference type="GO" id="GO:0004061">
    <property type="term" value="F:arylformamidase activity"/>
    <property type="evidence" value="ECO:0007669"/>
    <property type="project" value="UniProtKB-EC"/>
</dbReference>
<evidence type="ECO:0000256" key="11">
    <source>
        <dbReference type="ARBA" id="ARBA00060547"/>
    </source>
</evidence>
<evidence type="ECO:0000256" key="1">
    <source>
        <dbReference type="ARBA" id="ARBA00001947"/>
    </source>
</evidence>
<dbReference type="InterPro" id="IPR007325">
    <property type="entry name" value="KFase/CYL"/>
</dbReference>
<dbReference type="InterPro" id="IPR037175">
    <property type="entry name" value="KFase_sf"/>
</dbReference>
<keyword evidence="9" id="KW-0823">Tryptophan catabolism</keyword>
<dbReference type="EMBL" id="VULZ01000004">
    <property type="protein sequence ID" value="MSS14447.1"/>
    <property type="molecule type" value="Genomic_DNA"/>
</dbReference>
<dbReference type="FunFam" id="3.50.30.50:FF:000001">
    <property type="entry name" value="Kynurenine formamidase"/>
    <property type="match status" value="1"/>
</dbReference>
<evidence type="ECO:0000313" key="13">
    <source>
        <dbReference type="Proteomes" id="UP000481852"/>
    </source>
</evidence>
<accession>A0A6L5X4R3</accession>
<dbReference type="GO" id="GO:0046872">
    <property type="term" value="F:metal ion binding"/>
    <property type="evidence" value="ECO:0007669"/>
    <property type="project" value="UniProtKB-KW"/>
</dbReference>
<comment type="cofactor">
    <cofactor evidence="1">
        <name>Zn(2+)</name>
        <dbReference type="ChEBI" id="CHEBI:29105"/>
    </cofactor>
</comment>
<keyword evidence="6" id="KW-0479">Metal-binding</keyword>
<organism evidence="12 13">
    <name type="scientific">Porcincola intestinalis</name>
    <dbReference type="NCBI Taxonomy" id="2606632"/>
    <lineage>
        <taxon>Bacteria</taxon>
        <taxon>Bacillati</taxon>
        <taxon>Bacillota</taxon>
        <taxon>Clostridia</taxon>
        <taxon>Lachnospirales</taxon>
        <taxon>Lachnospiraceae</taxon>
        <taxon>Porcincola</taxon>
    </lineage>
</organism>
<reference evidence="12 13" key="1">
    <citation type="submission" date="2019-08" db="EMBL/GenBank/DDBJ databases">
        <title>In-depth cultivation of the pig gut microbiome towards novel bacterial diversity and tailored functional studies.</title>
        <authorList>
            <person name="Wylensek D."/>
            <person name="Hitch T.C.A."/>
            <person name="Clavel T."/>
        </authorList>
    </citation>
    <scope>NUCLEOTIDE SEQUENCE [LARGE SCALE GENOMIC DNA]</scope>
    <source>
        <strain evidence="12 13">Oil+RF-744-WCA-WT-11</strain>
    </source>
</reference>
<evidence type="ECO:0000256" key="2">
    <source>
        <dbReference type="ARBA" id="ARBA00002204"/>
    </source>
</evidence>
<comment type="function">
    <text evidence="2">Catalyzes the hydrolysis of N-formyl-L-kynurenine to L-kynurenine, the second step in the kynurenine pathway of tryptophan degradation.</text>
</comment>
<evidence type="ECO:0000256" key="9">
    <source>
        <dbReference type="ARBA" id="ARBA00023079"/>
    </source>
</evidence>
<comment type="caution">
    <text evidence="12">The sequence shown here is derived from an EMBL/GenBank/DDBJ whole genome shotgun (WGS) entry which is preliminary data.</text>
</comment>
<evidence type="ECO:0000313" key="12">
    <source>
        <dbReference type="EMBL" id="MSS14447.1"/>
    </source>
</evidence>
<evidence type="ECO:0000256" key="5">
    <source>
        <dbReference type="ARBA" id="ARBA00014889"/>
    </source>
</evidence>
<keyword evidence="7" id="KW-0378">Hydrolase</keyword>
<dbReference type="Pfam" id="PF04199">
    <property type="entry name" value="Cyclase"/>
    <property type="match status" value="1"/>
</dbReference>
<dbReference type="AlphaFoldDB" id="A0A6L5X4R3"/>
<proteinExistence type="predicted"/>
<evidence type="ECO:0000256" key="8">
    <source>
        <dbReference type="ARBA" id="ARBA00022833"/>
    </source>
</evidence>
<name>A0A6L5X4R3_9FIRM</name>
<protein>
    <recommendedName>
        <fullName evidence="5">Kynurenine formamidase</fullName>
        <ecNumber evidence="4">3.5.1.9</ecNumber>
    </recommendedName>
</protein>
<dbReference type="GO" id="GO:0019441">
    <property type="term" value="P:L-tryptophan catabolic process to kynurenine"/>
    <property type="evidence" value="ECO:0007669"/>
    <property type="project" value="InterPro"/>
</dbReference>
<evidence type="ECO:0000256" key="4">
    <source>
        <dbReference type="ARBA" id="ARBA00012930"/>
    </source>
</evidence>
<dbReference type="Gene3D" id="3.50.30.50">
    <property type="entry name" value="Putative cyclase"/>
    <property type="match status" value="1"/>
</dbReference>
<gene>
    <name evidence="12" type="ORF">FYJ35_05225</name>
</gene>
<evidence type="ECO:0000256" key="6">
    <source>
        <dbReference type="ARBA" id="ARBA00022723"/>
    </source>
</evidence>
<comment type="subunit">
    <text evidence="3">Homodimer.</text>
</comment>
<comment type="pathway">
    <text evidence="11">Amino-acid degradation; L-tryptophan degradation via kynurenine pathway; L-kynurenine from L-tryptophan: step 2/2.</text>
</comment>
<keyword evidence="13" id="KW-1185">Reference proteome</keyword>
<dbReference type="EC" id="3.5.1.9" evidence="4"/>
<evidence type="ECO:0000256" key="10">
    <source>
        <dbReference type="ARBA" id="ARBA00048496"/>
    </source>
</evidence>
<dbReference type="Proteomes" id="UP000481852">
    <property type="component" value="Unassembled WGS sequence"/>
</dbReference>